<dbReference type="AlphaFoldDB" id="A0A919BBW0"/>
<gene>
    <name evidence="2" type="ORF">GCM10017161_04520</name>
</gene>
<dbReference type="Gene3D" id="3.40.50.170">
    <property type="entry name" value="Formyl transferase, N-terminal domain"/>
    <property type="match status" value="1"/>
</dbReference>
<feature type="domain" description="Methionyl-tRNA formyltransferase-like C-terminal" evidence="1">
    <location>
        <begin position="186"/>
        <end position="234"/>
    </location>
</feature>
<dbReference type="Gene3D" id="3.10.25.20">
    <property type="match status" value="1"/>
</dbReference>
<organism evidence="2 3">
    <name type="scientific">Thalassotalea marina</name>
    <dbReference type="NCBI Taxonomy" id="1673741"/>
    <lineage>
        <taxon>Bacteria</taxon>
        <taxon>Pseudomonadati</taxon>
        <taxon>Pseudomonadota</taxon>
        <taxon>Gammaproteobacteria</taxon>
        <taxon>Alteromonadales</taxon>
        <taxon>Colwelliaceae</taxon>
        <taxon>Thalassotalea</taxon>
    </lineage>
</organism>
<keyword evidence="3" id="KW-1185">Reference proteome</keyword>
<sequence length="242" mass="27511">MHSYVFLSEQGRHSVTYQHLCRLIPGDWHWIKHEEQFTASVLQELSPQFVFVPHWSYKIAKEITERFQCVMFHMTDLPYGRGGSPLQNLIVRGKTSTQLTAFKCMGSMDAGPIYAKLPLSLQGSATEIFARADELVISLIELIIKHNITPEAQSGESEIFVRRNQAQSDIAPLFIDGSNLHPESTKEKAPLIQIYDHIRMLDAQGYPRAYMQGKKIRAEFSDAKQTAEGIKATVLFREISDE</sequence>
<dbReference type="SUPFAM" id="SSF50486">
    <property type="entry name" value="FMT C-terminal domain-like"/>
    <property type="match status" value="1"/>
</dbReference>
<evidence type="ECO:0000259" key="1">
    <source>
        <dbReference type="Pfam" id="PF21553"/>
    </source>
</evidence>
<reference evidence="2" key="1">
    <citation type="journal article" date="2014" name="Int. J. Syst. Evol. Microbiol.">
        <title>Complete genome sequence of Corynebacterium casei LMG S-19264T (=DSM 44701T), isolated from a smear-ripened cheese.</title>
        <authorList>
            <consortium name="US DOE Joint Genome Institute (JGI-PGF)"/>
            <person name="Walter F."/>
            <person name="Albersmeier A."/>
            <person name="Kalinowski J."/>
            <person name="Ruckert C."/>
        </authorList>
    </citation>
    <scope>NUCLEOTIDE SEQUENCE</scope>
    <source>
        <strain evidence="2">KCTC 42731</strain>
    </source>
</reference>
<protein>
    <recommendedName>
        <fullName evidence="1">Methionyl-tRNA formyltransferase-like C-terminal domain-containing protein</fullName>
    </recommendedName>
</protein>
<comment type="caution">
    <text evidence="2">The sequence shown here is derived from an EMBL/GenBank/DDBJ whole genome shotgun (WGS) entry which is preliminary data.</text>
</comment>
<dbReference type="RefSeq" id="WP_189767082.1">
    <property type="nucleotide sequence ID" value="NZ_BNCK01000001.1"/>
</dbReference>
<dbReference type="EMBL" id="BNCK01000001">
    <property type="protein sequence ID" value="GHF80347.1"/>
    <property type="molecule type" value="Genomic_DNA"/>
</dbReference>
<dbReference type="SUPFAM" id="SSF53328">
    <property type="entry name" value="Formyltransferase"/>
    <property type="match status" value="1"/>
</dbReference>
<dbReference type="InterPro" id="IPR036477">
    <property type="entry name" value="Formyl_transf_N_sf"/>
</dbReference>
<dbReference type="InterPro" id="IPR011034">
    <property type="entry name" value="Formyl_transferase-like_C_sf"/>
</dbReference>
<dbReference type="Proteomes" id="UP000623842">
    <property type="component" value="Unassembled WGS sequence"/>
</dbReference>
<dbReference type="GO" id="GO:0003824">
    <property type="term" value="F:catalytic activity"/>
    <property type="evidence" value="ECO:0007669"/>
    <property type="project" value="InterPro"/>
</dbReference>
<reference evidence="2" key="2">
    <citation type="submission" date="2020-09" db="EMBL/GenBank/DDBJ databases">
        <authorList>
            <person name="Sun Q."/>
            <person name="Kim S."/>
        </authorList>
    </citation>
    <scope>NUCLEOTIDE SEQUENCE</scope>
    <source>
        <strain evidence="2">KCTC 42731</strain>
    </source>
</reference>
<proteinExistence type="predicted"/>
<dbReference type="Pfam" id="PF21553">
    <property type="entry name" value="Formyl_trans_C_2"/>
    <property type="match status" value="1"/>
</dbReference>
<evidence type="ECO:0000313" key="2">
    <source>
        <dbReference type="EMBL" id="GHF80347.1"/>
    </source>
</evidence>
<dbReference type="InterPro" id="IPR049355">
    <property type="entry name" value="Formyl_trans-like_C"/>
</dbReference>
<evidence type="ECO:0000313" key="3">
    <source>
        <dbReference type="Proteomes" id="UP000623842"/>
    </source>
</evidence>
<accession>A0A919BBW0</accession>
<name>A0A919BBW0_9GAMM</name>